<accession>A0A383WFZ0</accession>
<feature type="region of interest" description="Disordered" evidence="6">
    <location>
        <begin position="598"/>
        <end position="649"/>
    </location>
</feature>
<feature type="domain" description="Major facilitator superfamily (MFS) profile" evidence="8">
    <location>
        <begin position="37"/>
        <end position="520"/>
    </location>
</feature>
<keyword evidence="3 7" id="KW-0812">Transmembrane</keyword>
<feature type="transmembrane region" description="Helical" evidence="7">
    <location>
        <begin position="466"/>
        <end position="488"/>
    </location>
</feature>
<dbReference type="Gene3D" id="1.20.1250.20">
    <property type="entry name" value="MFS general substrate transporter like domains"/>
    <property type="match status" value="1"/>
</dbReference>
<dbReference type="GO" id="GO:0022857">
    <property type="term" value="F:transmembrane transporter activity"/>
    <property type="evidence" value="ECO:0007669"/>
    <property type="project" value="InterPro"/>
</dbReference>
<sequence length="698" mass="71706">MTWPLEAADAVGPDDEEAWDLETALEHVGVGRFQWAALLVCGLANAADAVEILGLSLVLPAAEDDLALTAAGKSALSSCIFAGMLIGGLLWGPMGDALGRRSTLVASLAINGVFGALSAAAANVGQLVLLRLLAGIGVGGSVPVVFSYLAELLPAHARGKFMVGLAAFWMVGSLYSAGVGWAMIGPVGWRPFLVVAALPAFAAAASCLLLLPESPRHLLVHGRVGPAEKAIKRMAAVNRVKLPPNVRLRQHESHLLAAAAAAAHDHNSPGMTLPAAAAAAAACGSSKDVEAMDAAVCSSSSSTGRGVGPCGQLRPLVQHARGALRTSGDTAMQLLRAPLRARFLPLLVAWIGMCGGWYSTVLWIPEYFKARGAGDSSLYAQTFAVAAANLPGNIASIFMVDRLGRRWTACLCLAGACLAALGFAAAPADPVWSVVAACVFNAISVGGWNALDLLSAELFPTEVRSTAMGLLGATGRLASFATTFLAGALMQLQLWAPLVVAAGLLAAGSLAMMLLPEMALKPLEDTVEDAAARSSQISGGNKLGLSDQIGLREISLQGVAASIMEGVRQQRSSSRSGVESGAGLAAAAVGFEEYLGESPSAARSNGRRRFGSNSDHLGSKAGHSKPLRLIGSDPSSLAAAGSSSSSTTRSEMAFKGFEMGVRMHSEAAEVAEEGRSLLVAQQQQVAGEDGRQLSSHLL</sequence>
<evidence type="ECO:0000256" key="7">
    <source>
        <dbReference type="SAM" id="Phobius"/>
    </source>
</evidence>
<dbReference type="InterPro" id="IPR020846">
    <property type="entry name" value="MFS_dom"/>
</dbReference>
<dbReference type="Proteomes" id="UP000256970">
    <property type="component" value="Unassembled WGS sequence"/>
</dbReference>
<comment type="subcellular location">
    <subcellularLocation>
        <location evidence="1">Membrane</location>
        <topology evidence="1">Multi-pass membrane protein</topology>
    </subcellularLocation>
</comment>
<dbReference type="PANTHER" id="PTHR23511:SF34">
    <property type="entry name" value="SYNAPTIC VESICLE GLYCOPROTEIN 2"/>
    <property type="match status" value="1"/>
</dbReference>
<proteinExistence type="predicted"/>
<feature type="transmembrane region" description="Helical" evidence="7">
    <location>
        <begin position="74"/>
        <end position="92"/>
    </location>
</feature>
<keyword evidence="5 7" id="KW-0472">Membrane</keyword>
<dbReference type="InterPro" id="IPR011701">
    <property type="entry name" value="MFS"/>
</dbReference>
<dbReference type="PANTHER" id="PTHR23511">
    <property type="entry name" value="SYNAPTIC VESICLE GLYCOPROTEIN 2"/>
    <property type="match status" value="1"/>
</dbReference>
<evidence type="ECO:0000256" key="2">
    <source>
        <dbReference type="ARBA" id="ARBA00022448"/>
    </source>
</evidence>
<keyword evidence="2" id="KW-0813">Transport</keyword>
<feature type="transmembrane region" description="Helical" evidence="7">
    <location>
        <begin position="35"/>
        <end position="62"/>
    </location>
</feature>
<dbReference type="InterPro" id="IPR005829">
    <property type="entry name" value="Sugar_transporter_CS"/>
</dbReference>
<feature type="transmembrane region" description="Helical" evidence="7">
    <location>
        <begin position="378"/>
        <end position="400"/>
    </location>
</feature>
<feature type="compositionally biased region" description="Low complexity" evidence="6">
    <location>
        <begin position="632"/>
        <end position="646"/>
    </location>
</feature>
<evidence type="ECO:0000256" key="1">
    <source>
        <dbReference type="ARBA" id="ARBA00004141"/>
    </source>
</evidence>
<dbReference type="InterPro" id="IPR036259">
    <property type="entry name" value="MFS_trans_sf"/>
</dbReference>
<evidence type="ECO:0000313" key="10">
    <source>
        <dbReference type="Proteomes" id="UP000256970"/>
    </source>
</evidence>
<feature type="transmembrane region" description="Helical" evidence="7">
    <location>
        <begin position="494"/>
        <end position="515"/>
    </location>
</feature>
<dbReference type="PROSITE" id="PS00217">
    <property type="entry name" value="SUGAR_TRANSPORT_2"/>
    <property type="match status" value="1"/>
</dbReference>
<name>A0A383WFZ0_TETOB</name>
<reference evidence="9 10" key="1">
    <citation type="submission" date="2016-10" db="EMBL/GenBank/DDBJ databases">
        <authorList>
            <person name="Cai Z."/>
        </authorList>
    </citation>
    <scope>NUCLEOTIDE SEQUENCE [LARGE SCALE GENOMIC DNA]</scope>
</reference>
<keyword evidence="10" id="KW-1185">Reference proteome</keyword>
<dbReference type="Pfam" id="PF07690">
    <property type="entry name" value="MFS_1"/>
    <property type="match status" value="1"/>
</dbReference>
<feature type="transmembrane region" description="Helical" evidence="7">
    <location>
        <begin position="161"/>
        <end position="184"/>
    </location>
</feature>
<evidence type="ECO:0000256" key="3">
    <source>
        <dbReference type="ARBA" id="ARBA00022692"/>
    </source>
</evidence>
<dbReference type="EMBL" id="FNXT01001258">
    <property type="protein sequence ID" value="SZX76458.1"/>
    <property type="molecule type" value="Genomic_DNA"/>
</dbReference>
<evidence type="ECO:0000256" key="5">
    <source>
        <dbReference type="ARBA" id="ARBA00023136"/>
    </source>
</evidence>
<evidence type="ECO:0000256" key="6">
    <source>
        <dbReference type="SAM" id="MobiDB-lite"/>
    </source>
</evidence>
<organism evidence="9 10">
    <name type="scientific">Tetradesmus obliquus</name>
    <name type="common">Green alga</name>
    <name type="synonym">Acutodesmus obliquus</name>
    <dbReference type="NCBI Taxonomy" id="3088"/>
    <lineage>
        <taxon>Eukaryota</taxon>
        <taxon>Viridiplantae</taxon>
        <taxon>Chlorophyta</taxon>
        <taxon>core chlorophytes</taxon>
        <taxon>Chlorophyceae</taxon>
        <taxon>CS clade</taxon>
        <taxon>Sphaeropleales</taxon>
        <taxon>Scenedesmaceae</taxon>
        <taxon>Tetradesmus</taxon>
    </lineage>
</organism>
<feature type="transmembrane region" description="Helical" evidence="7">
    <location>
        <begin position="341"/>
        <end position="358"/>
    </location>
</feature>
<feature type="transmembrane region" description="Helical" evidence="7">
    <location>
        <begin position="407"/>
        <end position="426"/>
    </location>
</feature>
<dbReference type="PROSITE" id="PS50850">
    <property type="entry name" value="MFS"/>
    <property type="match status" value="1"/>
</dbReference>
<dbReference type="SUPFAM" id="SSF103473">
    <property type="entry name" value="MFS general substrate transporter"/>
    <property type="match status" value="1"/>
</dbReference>
<dbReference type="STRING" id="3088.A0A383WFZ0"/>
<keyword evidence="4 7" id="KW-1133">Transmembrane helix</keyword>
<dbReference type="GO" id="GO:0016020">
    <property type="term" value="C:membrane"/>
    <property type="evidence" value="ECO:0007669"/>
    <property type="project" value="UniProtKB-SubCell"/>
</dbReference>
<protein>
    <recommendedName>
        <fullName evidence="8">Major facilitator superfamily (MFS) profile domain-containing protein</fullName>
    </recommendedName>
</protein>
<gene>
    <name evidence="9" type="ORF">BQ4739_LOCUS16842</name>
</gene>
<evidence type="ECO:0000256" key="4">
    <source>
        <dbReference type="ARBA" id="ARBA00022989"/>
    </source>
</evidence>
<evidence type="ECO:0000313" key="9">
    <source>
        <dbReference type="EMBL" id="SZX76458.1"/>
    </source>
</evidence>
<evidence type="ECO:0000259" key="8">
    <source>
        <dbReference type="PROSITE" id="PS50850"/>
    </source>
</evidence>
<dbReference type="AlphaFoldDB" id="A0A383WFZ0"/>
<feature type="transmembrane region" description="Helical" evidence="7">
    <location>
        <begin position="104"/>
        <end position="122"/>
    </location>
</feature>
<feature type="transmembrane region" description="Helical" evidence="7">
    <location>
        <begin position="128"/>
        <end position="149"/>
    </location>
</feature>
<feature type="transmembrane region" description="Helical" evidence="7">
    <location>
        <begin position="190"/>
        <end position="211"/>
    </location>
</feature>